<keyword evidence="3" id="KW-1185">Reference proteome</keyword>
<dbReference type="SMART" id="SM00367">
    <property type="entry name" value="LRR_CC"/>
    <property type="match status" value="4"/>
</dbReference>
<dbReference type="SUPFAM" id="SSF52047">
    <property type="entry name" value="RNI-like"/>
    <property type="match status" value="1"/>
</dbReference>
<dbReference type="GO" id="GO:0031146">
    <property type="term" value="P:SCF-dependent proteasomal ubiquitin-dependent protein catabolic process"/>
    <property type="evidence" value="ECO:0007669"/>
    <property type="project" value="TreeGrafter"/>
</dbReference>
<dbReference type="AlphaFoldDB" id="A0AAV9FGP4"/>
<organism evidence="2 3">
    <name type="scientific">Acorus calamus</name>
    <name type="common">Sweet flag</name>
    <dbReference type="NCBI Taxonomy" id="4465"/>
    <lineage>
        <taxon>Eukaryota</taxon>
        <taxon>Viridiplantae</taxon>
        <taxon>Streptophyta</taxon>
        <taxon>Embryophyta</taxon>
        <taxon>Tracheophyta</taxon>
        <taxon>Spermatophyta</taxon>
        <taxon>Magnoliopsida</taxon>
        <taxon>Liliopsida</taxon>
        <taxon>Acoraceae</taxon>
        <taxon>Acorus</taxon>
    </lineage>
</organism>
<dbReference type="InterPro" id="IPR006553">
    <property type="entry name" value="Leu-rich_rpt_Cys-con_subtyp"/>
</dbReference>
<accession>A0AAV9FGP4</accession>
<evidence type="ECO:0000313" key="3">
    <source>
        <dbReference type="Proteomes" id="UP001180020"/>
    </source>
</evidence>
<dbReference type="PANTHER" id="PTHR13318">
    <property type="entry name" value="PARTNER OF PAIRED, ISOFORM B-RELATED"/>
    <property type="match status" value="1"/>
</dbReference>
<reference evidence="2" key="1">
    <citation type="journal article" date="2023" name="Nat. Commun.">
        <title>Diploid and tetraploid genomes of Acorus and the evolution of monocots.</title>
        <authorList>
            <person name="Ma L."/>
            <person name="Liu K.W."/>
            <person name="Li Z."/>
            <person name="Hsiao Y.Y."/>
            <person name="Qi Y."/>
            <person name="Fu T."/>
            <person name="Tang G.D."/>
            <person name="Zhang D."/>
            <person name="Sun W.H."/>
            <person name="Liu D.K."/>
            <person name="Li Y."/>
            <person name="Chen G.Z."/>
            <person name="Liu X.D."/>
            <person name="Liao X.Y."/>
            <person name="Jiang Y.T."/>
            <person name="Yu X."/>
            <person name="Hao Y."/>
            <person name="Huang J."/>
            <person name="Zhao X.W."/>
            <person name="Ke S."/>
            <person name="Chen Y.Y."/>
            <person name="Wu W.L."/>
            <person name="Hsu J.L."/>
            <person name="Lin Y.F."/>
            <person name="Huang M.D."/>
            <person name="Li C.Y."/>
            <person name="Huang L."/>
            <person name="Wang Z.W."/>
            <person name="Zhao X."/>
            <person name="Zhong W.Y."/>
            <person name="Peng D.H."/>
            <person name="Ahmad S."/>
            <person name="Lan S."/>
            <person name="Zhang J.S."/>
            <person name="Tsai W.C."/>
            <person name="Van de Peer Y."/>
            <person name="Liu Z.J."/>
        </authorList>
    </citation>
    <scope>NUCLEOTIDE SEQUENCE</scope>
    <source>
        <strain evidence="2">CP</strain>
    </source>
</reference>
<feature type="domain" description="F-box/LRR-repeat protein 15-like leucin rich repeat" evidence="1">
    <location>
        <begin position="15"/>
        <end position="132"/>
    </location>
</feature>
<evidence type="ECO:0000313" key="2">
    <source>
        <dbReference type="EMBL" id="KAK1324219.1"/>
    </source>
</evidence>
<dbReference type="GO" id="GO:0019005">
    <property type="term" value="C:SCF ubiquitin ligase complex"/>
    <property type="evidence" value="ECO:0007669"/>
    <property type="project" value="TreeGrafter"/>
</dbReference>
<name>A0AAV9FGP4_ACOCL</name>
<reference evidence="2" key="2">
    <citation type="submission" date="2023-06" db="EMBL/GenBank/DDBJ databases">
        <authorList>
            <person name="Ma L."/>
            <person name="Liu K.-W."/>
            <person name="Li Z."/>
            <person name="Hsiao Y.-Y."/>
            <person name="Qi Y."/>
            <person name="Fu T."/>
            <person name="Tang G."/>
            <person name="Zhang D."/>
            <person name="Sun W.-H."/>
            <person name="Liu D.-K."/>
            <person name="Li Y."/>
            <person name="Chen G.-Z."/>
            <person name="Liu X.-D."/>
            <person name="Liao X.-Y."/>
            <person name="Jiang Y.-T."/>
            <person name="Yu X."/>
            <person name="Hao Y."/>
            <person name="Huang J."/>
            <person name="Zhao X.-W."/>
            <person name="Ke S."/>
            <person name="Chen Y.-Y."/>
            <person name="Wu W.-L."/>
            <person name="Hsu J.-L."/>
            <person name="Lin Y.-F."/>
            <person name="Huang M.-D."/>
            <person name="Li C.-Y."/>
            <person name="Huang L."/>
            <person name="Wang Z.-W."/>
            <person name="Zhao X."/>
            <person name="Zhong W.-Y."/>
            <person name="Peng D.-H."/>
            <person name="Ahmad S."/>
            <person name="Lan S."/>
            <person name="Zhang J.-S."/>
            <person name="Tsai W.-C."/>
            <person name="Van De Peer Y."/>
            <person name="Liu Z.-J."/>
        </authorList>
    </citation>
    <scope>NUCLEOTIDE SEQUENCE</scope>
    <source>
        <strain evidence="2">CP</strain>
        <tissue evidence="2">Leaves</tissue>
    </source>
</reference>
<dbReference type="EMBL" id="JAUJYO010000002">
    <property type="protein sequence ID" value="KAK1324219.1"/>
    <property type="molecule type" value="Genomic_DNA"/>
</dbReference>
<sequence length="223" mass="25148">MALLASHLPEVTTINLSYCSKLTKFTFISLVKCCPLLEELRMRCTNLGRGRPLYSTSMKNIRSKIRTFDLSCNRRFNDESLIQISSVCPELRTVDLSCLERVSDVGITCLGLNCPHIRTLDVRGCKRVTNLGNEGFDELETLRARASRIGDEGLLMALLRCGERLRVVDLVETKVTRYGVTKLMEGCSRLREIGVYGTGLRKPHIASVPQIHKVLWAKQFGRD</sequence>
<gene>
    <name evidence="2" type="ORF">QJS10_CPA02g01217</name>
</gene>
<dbReference type="Gene3D" id="3.80.10.10">
    <property type="entry name" value="Ribonuclease Inhibitor"/>
    <property type="match status" value="1"/>
</dbReference>
<dbReference type="InterPro" id="IPR032675">
    <property type="entry name" value="LRR_dom_sf"/>
</dbReference>
<dbReference type="Pfam" id="PF25372">
    <property type="entry name" value="DUF7885"/>
    <property type="match status" value="1"/>
</dbReference>
<proteinExistence type="predicted"/>
<comment type="caution">
    <text evidence="2">The sequence shown here is derived from an EMBL/GenBank/DDBJ whole genome shotgun (WGS) entry which is preliminary data.</text>
</comment>
<dbReference type="Proteomes" id="UP001180020">
    <property type="component" value="Unassembled WGS sequence"/>
</dbReference>
<protein>
    <recommendedName>
        <fullName evidence="1">F-box/LRR-repeat protein 15-like leucin rich repeat domain-containing protein</fullName>
    </recommendedName>
</protein>
<dbReference type="InterPro" id="IPR057207">
    <property type="entry name" value="FBXL15_LRR"/>
</dbReference>
<evidence type="ECO:0000259" key="1">
    <source>
        <dbReference type="Pfam" id="PF25372"/>
    </source>
</evidence>